<proteinExistence type="predicted"/>
<dbReference type="AlphaFoldDB" id="E3GLX8"/>
<keyword evidence="2" id="KW-1185">Reference proteome</keyword>
<dbReference type="HOGENOM" id="CLU_3412546_0_0_9"/>
<gene>
    <name evidence="1" type="ordered locus">ELI_1513</name>
</gene>
<dbReference type="KEGG" id="elm:ELI_1513"/>
<organism evidence="1 2">
    <name type="scientific">Eubacterium callanderi</name>
    <dbReference type="NCBI Taxonomy" id="53442"/>
    <lineage>
        <taxon>Bacteria</taxon>
        <taxon>Bacillati</taxon>
        <taxon>Bacillota</taxon>
        <taxon>Clostridia</taxon>
        <taxon>Eubacteriales</taxon>
        <taxon>Eubacteriaceae</taxon>
        <taxon>Eubacterium</taxon>
    </lineage>
</organism>
<evidence type="ECO:0000313" key="1">
    <source>
        <dbReference type="EMBL" id="ADO36499.1"/>
    </source>
</evidence>
<evidence type="ECO:0000313" key="2">
    <source>
        <dbReference type="Proteomes" id="UP000006873"/>
    </source>
</evidence>
<reference key="1">
    <citation type="submission" date="2010-09" db="EMBL/GenBank/DDBJ databases">
        <authorList>
            <person name="Roh H."/>
            <person name="Ko H.-J."/>
            <person name="Kim D."/>
            <person name="Choi D.G."/>
            <person name="Park S."/>
            <person name="Kim S."/>
            <person name="Kim K.H."/>
            <person name="Chang I.S."/>
            <person name="Choi I.-G."/>
        </authorList>
    </citation>
    <scope>NUCLEOTIDE SEQUENCE</scope>
    <source>
        <strain>KIST612</strain>
    </source>
</reference>
<sequence>MFSAIALCFYGVYLICEAYKADRSQVQQ</sequence>
<reference evidence="1 2" key="2">
    <citation type="journal article" date="2011" name="J. Bacteriol.">
        <title>Complete genome sequence of a carbon monoxide-utilizing acetogen, Eubacterium limosum KIST612.</title>
        <authorList>
            <person name="Roh H."/>
            <person name="Ko H.J."/>
            <person name="Kim D."/>
            <person name="Choi D.G."/>
            <person name="Park S."/>
            <person name="Kim S."/>
            <person name="Chang I.S."/>
            <person name="Choi I.G."/>
        </authorList>
    </citation>
    <scope>NUCLEOTIDE SEQUENCE [LARGE SCALE GENOMIC DNA]</scope>
    <source>
        <strain evidence="1 2">KIST612</strain>
    </source>
</reference>
<dbReference type="EMBL" id="CP002273">
    <property type="protein sequence ID" value="ADO36499.1"/>
    <property type="molecule type" value="Genomic_DNA"/>
</dbReference>
<name>E3GLX8_9FIRM</name>
<dbReference type="Proteomes" id="UP000006873">
    <property type="component" value="Chromosome"/>
</dbReference>
<protein>
    <submittedName>
        <fullName evidence="1">Uncharacterized protein</fullName>
    </submittedName>
</protein>
<accession>E3GLX8</accession>